<protein>
    <submittedName>
        <fullName evidence="2">Uncharacterized protein</fullName>
    </submittedName>
</protein>
<dbReference type="Proteomes" id="UP000714275">
    <property type="component" value="Unassembled WGS sequence"/>
</dbReference>
<gene>
    <name evidence="2" type="ORF">EV702DRAFT_57205</name>
</gene>
<reference evidence="2" key="1">
    <citation type="journal article" date="2020" name="New Phytol.">
        <title>Comparative genomics reveals dynamic genome evolution in host specialist ectomycorrhizal fungi.</title>
        <authorList>
            <person name="Lofgren L.A."/>
            <person name="Nguyen N.H."/>
            <person name="Vilgalys R."/>
            <person name="Ruytinx J."/>
            <person name="Liao H.L."/>
            <person name="Branco S."/>
            <person name="Kuo A."/>
            <person name="LaButti K."/>
            <person name="Lipzen A."/>
            <person name="Andreopoulos W."/>
            <person name="Pangilinan J."/>
            <person name="Riley R."/>
            <person name="Hundley H."/>
            <person name="Na H."/>
            <person name="Barry K."/>
            <person name="Grigoriev I.V."/>
            <person name="Stajich J.E."/>
            <person name="Kennedy P.G."/>
        </authorList>
    </citation>
    <scope>NUCLEOTIDE SEQUENCE</scope>
    <source>
        <strain evidence="2">DOB743</strain>
    </source>
</reference>
<feature type="region of interest" description="Disordered" evidence="1">
    <location>
        <begin position="76"/>
        <end position="109"/>
    </location>
</feature>
<feature type="region of interest" description="Disordered" evidence="1">
    <location>
        <begin position="1"/>
        <end position="30"/>
    </location>
</feature>
<feature type="compositionally biased region" description="Basic residues" evidence="1">
    <location>
        <begin position="197"/>
        <end position="206"/>
    </location>
</feature>
<keyword evidence="3" id="KW-1185">Reference proteome</keyword>
<evidence type="ECO:0000313" key="2">
    <source>
        <dbReference type="EMBL" id="KAG1780050.1"/>
    </source>
</evidence>
<comment type="caution">
    <text evidence="2">The sequence shown here is derived from an EMBL/GenBank/DDBJ whole genome shotgun (WGS) entry which is preliminary data.</text>
</comment>
<feature type="compositionally biased region" description="Basic residues" evidence="1">
    <location>
        <begin position="236"/>
        <end position="249"/>
    </location>
</feature>
<feature type="region of interest" description="Disordered" evidence="1">
    <location>
        <begin position="131"/>
        <end position="157"/>
    </location>
</feature>
<feature type="compositionally biased region" description="Pro residues" evidence="1">
    <location>
        <begin position="250"/>
        <end position="263"/>
    </location>
</feature>
<accession>A0A9P7A1I0</accession>
<feature type="region of interest" description="Disordered" evidence="1">
    <location>
        <begin position="174"/>
        <end position="214"/>
    </location>
</feature>
<dbReference type="EMBL" id="JABBWD010000010">
    <property type="protein sequence ID" value="KAG1780050.1"/>
    <property type="molecule type" value="Genomic_DNA"/>
</dbReference>
<organism evidence="2 3">
    <name type="scientific">Suillus placidus</name>
    <dbReference type="NCBI Taxonomy" id="48579"/>
    <lineage>
        <taxon>Eukaryota</taxon>
        <taxon>Fungi</taxon>
        <taxon>Dikarya</taxon>
        <taxon>Basidiomycota</taxon>
        <taxon>Agaricomycotina</taxon>
        <taxon>Agaricomycetes</taxon>
        <taxon>Agaricomycetidae</taxon>
        <taxon>Boletales</taxon>
        <taxon>Suillineae</taxon>
        <taxon>Suillaceae</taxon>
        <taxon>Suillus</taxon>
    </lineage>
</organism>
<name>A0A9P7A1I0_9AGAM</name>
<proteinExistence type="predicted"/>
<dbReference type="AlphaFoldDB" id="A0A9P7A1I0"/>
<feature type="region of interest" description="Disordered" evidence="1">
    <location>
        <begin position="229"/>
        <end position="269"/>
    </location>
</feature>
<feature type="compositionally biased region" description="Low complexity" evidence="1">
    <location>
        <begin position="131"/>
        <end position="140"/>
    </location>
</feature>
<dbReference type="OrthoDB" id="3215907at2759"/>
<sequence>MASHTYPPHEPRTTPPPTNNTLSSKERSALVRSTKKIGRMLGDIPRFVDDIEDREFIVSFSHLDNADAGTEFVMVTPPRPPTPAGPSKEDTWRNRKPTHLPPLMKLSGGIAMDSNSATMPLRTAPARRASIVSTSSNKSSIQDQLLTPSKEAAHKRSKMERLRKRLGEEVPIEAVFPSTPGPRTSVPHTAMPERRSGNHSRSRSVHPSHDDAVTFSIDHHTIVLKTSTRANQPHSPHPHRSHHPHKSAHRPPPLPMTGLPPLPKSKHSRISDEAGLLGARSKTAVGSKIGGADFKAARRAKQEGFGQIEMVGFMGGF</sequence>
<evidence type="ECO:0000256" key="1">
    <source>
        <dbReference type="SAM" id="MobiDB-lite"/>
    </source>
</evidence>
<evidence type="ECO:0000313" key="3">
    <source>
        <dbReference type="Proteomes" id="UP000714275"/>
    </source>
</evidence>